<feature type="compositionally biased region" description="Polar residues" evidence="3">
    <location>
        <begin position="3032"/>
        <end position="3041"/>
    </location>
</feature>
<dbReference type="PANTHER" id="PTHR31139:SF4">
    <property type="entry name" value="ECTOPIC P GRANULES PROTEIN 5 HOMOLOG"/>
    <property type="match status" value="1"/>
</dbReference>
<feature type="compositionally biased region" description="Low complexity" evidence="3">
    <location>
        <begin position="2872"/>
        <end position="2881"/>
    </location>
</feature>
<dbReference type="PANTHER" id="PTHR31139">
    <property type="entry name" value="ECTOPIC P GRANULES PROTEIN 5 HOMOLOG"/>
    <property type="match status" value="1"/>
</dbReference>
<dbReference type="OrthoDB" id="75419at2759"/>
<feature type="region of interest" description="Disordered" evidence="3">
    <location>
        <begin position="2716"/>
        <end position="2743"/>
    </location>
</feature>
<feature type="region of interest" description="Disordered" evidence="3">
    <location>
        <begin position="1"/>
        <end position="24"/>
    </location>
</feature>
<protein>
    <submittedName>
        <fullName evidence="6">Ectopic P granules protein 5</fullName>
    </submittedName>
</protein>
<accession>A0A9P6U0N3</accession>
<evidence type="ECO:0000313" key="7">
    <source>
        <dbReference type="Proteomes" id="UP000807716"/>
    </source>
</evidence>
<dbReference type="Pfam" id="PF26573">
    <property type="entry name" value="TPR_Epg5_2"/>
    <property type="match status" value="1"/>
</dbReference>
<feature type="compositionally biased region" description="Low complexity" evidence="3">
    <location>
        <begin position="856"/>
        <end position="876"/>
    </location>
</feature>
<name>A0A9P6U0N3_9FUNG</name>
<dbReference type="GO" id="GO:0097352">
    <property type="term" value="P:autophagosome maturation"/>
    <property type="evidence" value="ECO:0007669"/>
    <property type="project" value="TreeGrafter"/>
</dbReference>
<evidence type="ECO:0000256" key="3">
    <source>
        <dbReference type="SAM" id="MobiDB-lite"/>
    </source>
</evidence>
<feature type="region of interest" description="Disordered" evidence="3">
    <location>
        <begin position="1468"/>
        <end position="1531"/>
    </location>
</feature>
<feature type="compositionally biased region" description="Polar residues" evidence="3">
    <location>
        <begin position="1"/>
        <end position="16"/>
    </location>
</feature>
<dbReference type="InterPro" id="IPR051436">
    <property type="entry name" value="Autophagy-related_EPG5"/>
</dbReference>
<comment type="caution">
    <text evidence="6">The sequence shown here is derived from an EMBL/GenBank/DDBJ whole genome shotgun (WGS) entry which is preliminary data.</text>
</comment>
<comment type="similarity">
    <text evidence="1">Belongs to the EPG5 family.</text>
</comment>
<feature type="region of interest" description="Disordered" evidence="3">
    <location>
        <begin position="3142"/>
        <end position="3178"/>
    </location>
</feature>
<evidence type="ECO:0000259" key="5">
    <source>
        <dbReference type="Pfam" id="PF26573"/>
    </source>
</evidence>
<feature type="compositionally biased region" description="Polar residues" evidence="3">
    <location>
        <begin position="1955"/>
        <end position="1979"/>
    </location>
</feature>
<gene>
    <name evidence="6" type="primary">EPG5</name>
    <name evidence="6" type="ORF">DFQ27_007038</name>
</gene>
<dbReference type="GO" id="GO:0005737">
    <property type="term" value="C:cytoplasm"/>
    <property type="evidence" value="ECO:0007669"/>
    <property type="project" value="TreeGrafter"/>
</dbReference>
<sequence length="3266" mass="365485">MGDATTPTSAQEQQNLALPPLPPTFLQYTFQPSAPLEQASAPPLYPHAPASVPGQEPSVPRWGDAGEQYLYHHHHPDATSPITPSLPFSTPSAPPLYPALHDTISPSPYPSLERDLTTPSPIYHAPDAAAALPAFSYVLPVRSGLSKKELRDLFIPPSDTTQALSAFERRSKMAVHHSDLYDYMNAYERASASIQQTKVALFQLQQKAKGYAGKLWTVQTKTEVVQATCADGATISHSYSYQVGNFEPDMAAKLKKSLLRLKVKKARLLVRQQFEETTCRLWIEDKLSAMLNGASWAAKDQQRETLDPTIVRKDLETVKAYLDVLFYFERTVRRQPDFDDEQHGNLEGTDQKVVGDDKAVDGDNDAANTSATDEKSLPPNTVMQSIRRWITMLVAVVLEYGDYDDRIYLLMHVFRSRHAASWSATFLQCAVPKHWSDPFLDFYLLQYALVLCGPSSSATKEEGVTLLWGHNFDEDDYLAIIDQLDIPVFFQRLVDHYCSSSSSNSGKIHQGYVERRCLRVLAICHSLFDWTITGLERRLQYPVMAKRLVQTLCQLCQILGDHLMVLRTPSEGPLSLQSAMTPVQTEVDSLFLRVLRSIIALPAHGLWNFLPSIPFQFMSHHAIATLIEDTALEGIEGWIMNPLKLLEANPESNRLRTLLGRNPSEGVFFLTALASMAQSKIQSRGPKVEEVVMQEQILGYRIAEIITFLLVDAAFLDSDIRSELSKPTREILATLCDSATDLISLLLRVVDRHFEEIGTMALYLFKELPLDDWNIGEQEFAILTKLLEHPPLGSPESLFARHVLGCLDWGNTRRFEESSLSGQKNGHVPLYLHKELALAMADICIVYMSRTVATASPSTESTKPTASSPPTSSNSAKGMDPPTLPIPATSPTPDHRFLSSFTSAIPQAVANLAANSGIHASSEQSAWKAYMGWAWSMLSKLKLIDVPVLSLRQASRLHFQDAGGFFSKLPLLNQGQPAFIRAIHLMLTEASREPSSFALEGWATLSSVLQADQGAALIDMLCDILPMLISAPKEEAEQHCVKFSSMLQEIANHKPDPMLSLSGQAVAEDVGLFPIESVPVDLLGIWVMMRCSLDFVESIGTSDRLYPTPPPQPDDPRSKKKALQFWMSCIFSQKDWMMHPELSQVMDLVCLVADGLGLEEFVKDQLLEQQILLSIGYRRSPGVSGELMGIAQPKLDRVMDLLPERLSRALPVPQGSNDPSLLVGNWSVKTFATTLLTQQPMVESKSFWFAYQVLKVETHLEREMRVKVGLHYEQHPEDLGVHGNIKTIVKKLGITTRKTIFNFSIWRWAQHLLVLPMSHTLQPLYWYMFFNLYFSHTDKDHVFYGHKFLESSASVLEGESVVSQLKEQLRKLYGHFRHEAKKCIQAKQVDRAESLTHLHDLYVAMFGWLSEPLLLTSEIDTRRIRKDLLPDRLASCRLTDQQESNANAWRTLLVPQILTLEVAREMTASKRKSEQKSPPLLSSSPQTRRPGLFAKAIGHVGGQVGSSSPRPSPRSSPRMQRQQSFPRHDQKIGTCLVKQAKPGPAFFLPRHVVMIPSLLDHRTNPRGLFREIVQTLKDCAKAYQNTLVTYENMDKSYLDELQSLYYNETRTKRLDIACDSTPNTLCKKPAVFNLRYEEILANDKVRRLIVDNRARSRELSLGSVDTGLCLAALEMAKIIEAMLDYIVPSHGEKDQRSEKDISALDDETRNRLHQVAIESFYFILGGLLKDAENGYPPAQLILERTVDALGKKVVALDAAQTEPILNLMGTSSFSIALLHQIFNPANQPKDFVRYYQRIATCKEYELSSKDLLLQQFDVFAWACPESTSSSSTAEEDTITVMDRLAFYEVAFTAMMAQQQQEQQDKEISERELRTMDRLAIIKSHRELAGTLLLNFLGQDYINYLRILLDTCAITCLEPEVIQDYIRILGVDPRLVLSLLDGSHVHYQPGEMQATVDASSSSGPQLSTIEKRQQQLQSRKGQADRTLERQEAARKGMTRIGLSDYDLGCLVRFLVEYFTQCQEDMALGNLLDRYTGYVIYIADLIAIVLCDERFLTHWMDQSARAASLAIHNNAQQSQLYDAQSQCPLWRDTFQVFRPWLSCLTEHAVDEIRFQRQQGGASRMLFTFVGIVNKAIESIYRHFQDPLWCETSLFTTYLDIVQGTIGSQGTANQVMLIHQHFRRLDWRNLEWSQDMVVRMLSIQSKLDVEIRAEFWTYLVTAVMDKVQTKIWGSSGHNSQVIQAGPFELSLLHLGLCILQDVDRVAREDPELETLFLHRLWSVILGYYPWHERLATGQLAEQVELLPIQWNLATSLMDLEKPLGVLLYWLRITTGLETGQDLLESDVMGEWHLQQQSHQDHSGESGYGGEVSLQHTSTDMLQPERVLLYFQYLLNLVLVRLSSSASDEHNVNFSLEALPSVIVHLCQVLDLISGNRTETRHSCITAPLTSLLGLVNHSYKTRYYRTLEVVLEGFRSMLSQGADVVHVIQLDIVRACCQSLTSIPLMVFLLEQAMEREFDLWDDWYAQTGKLFVHPSTPSGGIVIGSASMTSASQQTSSLGSMGRTDLAMMSSVLPIIAASSPFMSSDQDTMDPGTGAWDVGSPTLSSSHSFSHGLHSHAPLQLQHQHQYQYQHQQQGYESPERGRHSWKRICQQLEAPEMAEQEFIEQCLEQGALLTLHAWFLQRRQRCGSHFEFDTTLELGQELALIIARVDLSGGPLASGRSRRGHEQQQQQQQEAGGEVGGESSGGLLSWVAWRSSSFYGSSGKQNQIGPDDGQARKTYQVLLLLEMYLFFVSKEAVHNIKQSRFLDSLILICETLEGWFQDRDSSIRKFFPGYSLWTSLTGQESPTSTNPSGSGGGDVNKPGMPRDRQRSHTSSGSTSTSIIQPLPLRIELDTKFKLVTRILYTYIASRLQDKGIPLHRVQARTAGTSGGWRRTSLQPQTGGGGAGRDRQAQSSTPKSGMDLVETLTSLPSKSKEYGAIIIADEGHGGGGAGAGGSSITTGSNSPPATAATAMNTATRHLVGQPIPPPRPSSENSTGRGNQHQYHHHQRQHRQSAGLAESQHLHSASESSLLSLALGKTSLEYSSISSSGSVGGGNRHSISSSWDESAMDYVKLRPPSWIALGHNASGPIWSSSASASATAAAVSAKKQQQQQQQQQRRQRGGGHGRDGLVNEGPPVFVLRTDPQQQQQQQQSSKKRMIMVAAGSSAGYSSANGGRRHWAPWVSQRDFDWAVGQIQDRRMRVLEAHEFLKELMMRFYPDEARFAV</sequence>
<evidence type="ECO:0000259" key="4">
    <source>
        <dbReference type="Pfam" id="PF26103"/>
    </source>
</evidence>
<dbReference type="Proteomes" id="UP000807716">
    <property type="component" value="Unassembled WGS sequence"/>
</dbReference>
<evidence type="ECO:0000256" key="2">
    <source>
        <dbReference type="ARBA" id="ARBA00023006"/>
    </source>
</evidence>
<evidence type="ECO:0000256" key="1">
    <source>
        <dbReference type="ARBA" id="ARBA00010948"/>
    </source>
</evidence>
<feature type="compositionally biased region" description="Low complexity" evidence="3">
    <location>
        <begin position="1506"/>
        <end position="1525"/>
    </location>
</feature>
<feature type="compositionally biased region" description="Basic residues" evidence="3">
    <location>
        <begin position="3044"/>
        <end position="3053"/>
    </location>
</feature>
<feature type="region of interest" description="Disordered" evidence="3">
    <location>
        <begin position="2582"/>
        <end position="2612"/>
    </location>
</feature>
<feature type="domain" description="Epg5-like TPR" evidence="5">
    <location>
        <begin position="1284"/>
        <end position="1435"/>
    </location>
</feature>
<feature type="compositionally biased region" description="Low complexity" evidence="3">
    <location>
        <begin position="2997"/>
        <end position="3018"/>
    </location>
</feature>
<feature type="compositionally biased region" description="Low complexity" evidence="3">
    <location>
        <begin position="3142"/>
        <end position="3158"/>
    </location>
</feature>
<keyword evidence="7" id="KW-1185">Reference proteome</keyword>
<keyword evidence="2" id="KW-0072">Autophagy</keyword>
<organism evidence="6 7">
    <name type="scientific">Actinomortierella ambigua</name>
    <dbReference type="NCBI Taxonomy" id="1343610"/>
    <lineage>
        <taxon>Eukaryota</taxon>
        <taxon>Fungi</taxon>
        <taxon>Fungi incertae sedis</taxon>
        <taxon>Mucoromycota</taxon>
        <taxon>Mortierellomycotina</taxon>
        <taxon>Mortierellomycetes</taxon>
        <taxon>Mortierellales</taxon>
        <taxon>Mortierellaceae</taxon>
        <taxon>Actinomortierella</taxon>
    </lineage>
</organism>
<feature type="region of interest" description="Disordered" evidence="3">
    <location>
        <begin position="2990"/>
        <end position="3065"/>
    </location>
</feature>
<dbReference type="InterPro" id="IPR058750">
    <property type="entry name" value="TPR_Epg5"/>
</dbReference>
<feature type="region of interest" description="Disordered" evidence="3">
    <location>
        <begin position="338"/>
        <end position="378"/>
    </location>
</feature>
<feature type="region of interest" description="Disordered" evidence="3">
    <location>
        <begin position="1952"/>
        <end position="1987"/>
    </location>
</feature>
<feature type="region of interest" description="Disordered" evidence="3">
    <location>
        <begin position="37"/>
        <end position="57"/>
    </location>
</feature>
<dbReference type="InterPro" id="IPR059030">
    <property type="entry name" value="TPR_Epg5_mid"/>
</dbReference>
<feature type="region of interest" description="Disordered" evidence="3">
    <location>
        <begin position="2841"/>
        <end position="2881"/>
    </location>
</feature>
<dbReference type="Pfam" id="PF26103">
    <property type="entry name" value="TPR_Epg5"/>
    <property type="match status" value="1"/>
</dbReference>
<feature type="region of interest" description="Disordered" evidence="3">
    <location>
        <begin position="2925"/>
        <end position="2962"/>
    </location>
</feature>
<feature type="compositionally biased region" description="Basic and acidic residues" evidence="3">
    <location>
        <begin position="338"/>
        <end position="361"/>
    </location>
</feature>
<feature type="compositionally biased region" description="Low complexity" evidence="3">
    <location>
        <begin position="2622"/>
        <end position="2633"/>
    </location>
</feature>
<feature type="region of interest" description="Disordered" evidence="3">
    <location>
        <begin position="2622"/>
        <end position="2641"/>
    </location>
</feature>
<evidence type="ECO:0000313" key="6">
    <source>
        <dbReference type="EMBL" id="KAG0254083.1"/>
    </source>
</evidence>
<proteinExistence type="inferred from homology"/>
<feature type="compositionally biased region" description="Low complexity" evidence="3">
    <location>
        <begin position="2727"/>
        <end position="2736"/>
    </location>
</feature>
<reference evidence="6" key="1">
    <citation type="journal article" date="2020" name="Fungal Divers.">
        <title>Resolving the Mortierellaceae phylogeny through synthesis of multi-gene phylogenetics and phylogenomics.</title>
        <authorList>
            <person name="Vandepol N."/>
            <person name="Liber J."/>
            <person name="Desiro A."/>
            <person name="Na H."/>
            <person name="Kennedy M."/>
            <person name="Barry K."/>
            <person name="Grigoriev I.V."/>
            <person name="Miller A.N."/>
            <person name="O'Donnell K."/>
            <person name="Stajich J.E."/>
            <person name="Bonito G."/>
        </authorList>
    </citation>
    <scope>NUCLEOTIDE SEQUENCE</scope>
    <source>
        <strain evidence="6">BC1065</strain>
    </source>
</reference>
<feature type="domain" description="Epg5-like central TPR repeats" evidence="4">
    <location>
        <begin position="1759"/>
        <end position="2203"/>
    </location>
</feature>
<feature type="region of interest" description="Disordered" evidence="3">
    <location>
        <begin position="856"/>
        <end position="890"/>
    </location>
</feature>
<dbReference type="EMBL" id="JAAAJB010000539">
    <property type="protein sequence ID" value="KAG0254083.1"/>
    <property type="molecule type" value="Genomic_DNA"/>
</dbReference>
<feature type="compositionally biased region" description="Low complexity" evidence="3">
    <location>
        <begin position="2603"/>
        <end position="2612"/>
    </location>
</feature>